<proteinExistence type="predicted"/>
<feature type="chain" id="PRO_5045196394" evidence="1">
    <location>
        <begin position="19"/>
        <end position="180"/>
    </location>
</feature>
<evidence type="ECO:0000313" key="2">
    <source>
        <dbReference type="EMBL" id="GAA5511749.1"/>
    </source>
</evidence>
<organism evidence="2 3">
    <name type="scientific">Deinococcus carri</name>
    <dbReference type="NCBI Taxonomy" id="1211323"/>
    <lineage>
        <taxon>Bacteria</taxon>
        <taxon>Thermotogati</taxon>
        <taxon>Deinococcota</taxon>
        <taxon>Deinococci</taxon>
        <taxon>Deinococcales</taxon>
        <taxon>Deinococcaceae</taxon>
        <taxon>Deinococcus</taxon>
    </lineage>
</organism>
<gene>
    <name evidence="2" type="ORF">Dcar01_00462</name>
</gene>
<dbReference type="RefSeq" id="WP_345460278.1">
    <property type="nucleotide sequence ID" value="NZ_BAABRP010000001.1"/>
</dbReference>
<dbReference type="EMBL" id="BAABRP010000001">
    <property type="protein sequence ID" value="GAA5511749.1"/>
    <property type="molecule type" value="Genomic_DNA"/>
</dbReference>
<sequence>MIRVLPALLLLLASSALSAPAPDYYPRQPGTTWSYSSGETQVIAAPTTVRGVPVVPVGHQYGGQTYTQDLLEYRPDGSVWLRGVKAGDRLTWYAAPLNVYPPGPLRPGQRWQSGGGTLKSSSQVVGSEPVRVPAGTFNALVIRTDLMVGGRQSTQLTSFVPGIGVVRYQTADGSRIDLLK</sequence>
<keyword evidence="3" id="KW-1185">Reference proteome</keyword>
<name>A0ABP9W317_9DEIO</name>
<accession>A0ABP9W317</accession>
<feature type="signal peptide" evidence="1">
    <location>
        <begin position="1"/>
        <end position="18"/>
    </location>
</feature>
<dbReference type="Proteomes" id="UP001401887">
    <property type="component" value="Unassembled WGS sequence"/>
</dbReference>
<evidence type="ECO:0000256" key="1">
    <source>
        <dbReference type="SAM" id="SignalP"/>
    </source>
</evidence>
<comment type="caution">
    <text evidence="2">The sequence shown here is derived from an EMBL/GenBank/DDBJ whole genome shotgun (WGS) entry which is preliminary data.</text>
</comment>
<reference evidence="2 3" key="1">
    <citation type="submission" date="2024-02" db="EMBL/GenBank/DDBJ databases">
        <title>Deinococcus carri NBRC 110142.</title>
        <authorList>
            <person name="Ichikawa N."/>
            <person name="Katano-Makiyama Y."/>
            <person name="Hidaka K."/>
        </authorList>
    </citation>
    <scope>NUCLEOTIDE SEQUENCE [LARGE SCALE GENOMIC DNA]</scope>
    <source>
        <strain evidence="2 3">NBRC 110142</strain>
    </source>
</reference>
<protein>
    <submittedName>
        <fullName evidence="2">Uncharacterized protein</fullName>
    </submittedName>
</protein>
<evidence type="ECO:0000313" key="3">
    <source>
        <dbReference type="Proteomes" id="UP001401887"/>
    </source>
</evidence>
<dbReference type="Gene3D" id="2.40.360.20">
    <property type="match status" value="1"/>
</dbReference>
<keyword evidence="1" id="KW-0732">Signal</keyword>